<feature type="chain" id="PRO_5045870504" evidence="2">
    <location>
        <begin position="19"/>
        <end position="531"/>
    </location>
</feature>
<dbReference type="Proteomes" id="UP001465668">
    <property type="component" value="Unassembled WGS sequence"/>
</dbReference>
<feature type="region of interest" description="Disordered" evidence="1">
    <location>
        <begin position="98"/>
        <end position="146"/>
    </location>
</feature>
<evidence type="ECO:0000313" key="4">
    <source>
        <dbReference type="Proteomes" id="UP001465668"/>
    </source>
</evidence>
<gene>
    <name evidence="3" type="ORF">SCAR479_00489</name>
</gene>
<evidence type="ECO:0000313" key="3">
    <source>
        <dbReference type="EMBL" id="KAK9783930.1"/>
    </source>
</evidence>
<dbReference type="EMBL" id="JARVKM010000001">
    <property type="protein sequence ID" value="KAK9783930.1"/>
    <property type="molecule type" value="Genomic_DNA"/>
</dbReference>
<protein>
    <submittedName>
        <fullName evidence="3">Uncharacterized protein</fullName>
    </submittedName>
</protein>
<accession>A0ABR2Y9N5</accession>
<organism evidence="3 4">
    <name type="scientific">Seiridium cardinale</name>
    <dbReference type="NCBI Taxonomy" id="138064"/>
    <lineage>
        <taxon>Eukaryota</taxon>
        <taxon>Fungi</taxon>
        <taxon>Dikarya</taxon>
        <taxon>Ascomycota</taxon>
        <taxon>Pezizomycotina</taxon>
        <taxon>Sordariomycetes</taxon>
        <taxon>Xylariomycetidae</taxon>
        <taxon>Amphisphaeriales</taxon>
        <taxon>Sporocadaceae</taxon>
        <taxon>Seiridium</taxon>
    </lineage>
</organism>
<sequence>MPRLSHVVFATLLAISAAKPCGRITSSQLSPTVTQGTSASYSNVHNISTVMSSASSTASTVDSSGSLGISAAAISSYPAQNASFSISYTPLTPGSEASTISFSATEPSSSSATESTTSAATITTDTSTTESSTTTTASTEPSASSTGNQCLEALALQTENAVADCSARLIVTVTPPASTVTQTETVTAIESTVDFTLFTETVTTTDVTETLVFTTSTTITASTETDTITEQTTSTTTTTTIDTASTTVSTTSFDYLGGVTARGLAARETASPALPDYAATACSSWDEYVSACQYLGVETSTVTLPAATETVTEPISTSATTTWSTVSSTQTDVVSKTATVSSTEIDIESLTTTTTTTQTDVVTSTVTVVTTTTPTSVDSLSCQATGISFRVRAPNTDGTTRYMNVVNTLIAWQTFGSSPSASSLASSTWILNAGGYLGLASGTQVAYYDVTSTASSVQIKIATTSTVNAGIAAGTYAEVQGCVDRQTNNATLTASGRYNILSCGNALYLSTGSGTDIRSDCQLMVSTAVLT</sequence>
<proteinExistence type="predicted"/>
<feature type="signal peptide" evidence="2">
    <location>
        <begin position="1"/>
        <end position="18"/>
    </location>
</feature>
<comment type="caution">
    <text evidence="3">The sequence shown here is derived from an EMBL/GenBank/DDBJ whole genome shotgun (WGS) entry which is preliminary data.</text>
</comment>
<name>A0ABR2Y9N5_9PEZI</name>
<evidence type="ECO:0000256" key="2">
    <source>
        <dbReference type="SAM" id="SignalP"/>
    </source>
</evidence>
<keyword evidence="2" id="KW-0732">Signal</keyword>
<keyword evidence="4" id="KW-1185">Reference proteome</keyword>
<reference evidence="3 4" key="1">
    <citation type="submission" date="2024-02" db="EMBL/GenBank/DDBJ databases">
        <title>First draft genome assembly of two strains of Seiridium cardinale.</title>
        <authorList>
            <person name="Emiliani G."/>
            <person name="Scali E."/>
        </authorList>
    </citation>
    <scope>NUCLEOTIDE SEQUENCE [LARGE SCALE GENOMIC DNA]</scope>
    <source>
        <strain evidence="3 4">BM-138-000479</strain>
    </source>
</reference>
<evidence type="ECO:0000256" key="1">
    <source>
        <dbReference type="SAM" id="MobiDB-lite"/>
    </source>
</evidence>